<evidence type="ECO:0000256" key="3">
    <source>
        <dbReference type="SAM" id="Phobius"/>
    </source>
</evidence>
<dbReference type="OrthoDB" id="2159395at2759"/>
<proteinExistence type="predicted"/>
<dbReference type="EMBL" id="MCOG01000061">
    <property type="protein sequence ID" value="ORY60434.1"/>
    <property type="molecule type" value="Genomic_DNA"/>
</dbReference>
<feature type="compositionally biased region" description="Low complexity" evidence="2">
    <location>
        <begin position="443"/>
        <end position="461"/>
    </location>
</feature>
<feature type="compositionally biased region" description="Low complexity" evidence="2">
    <location>
        <begin position="943"/>
        <end position="958"/>
    </location>
</feature>
<reference evidence="5 6" key="1">
    <citation type="submission" date="2016-08" db="EMBL/GenBank/DDBJ databases">
        <title>A Parts List for Fungal Cellulosomes Revealed by Comparative Genomics.</title>
        <authorList>
            <consortium name="DOE Joint Genome Institute"/>
            <person name="Haitjema C.H."/>
            <person name="Gilmore S.P."/>
            <person name="Henske J.K."/>
            <person name="Solomon K.V."/>
            <person name="De Groot R."/>
            <person name="Kuo A."/>
            <person name="Mondo S.J."/>
            <person name="Salamov A.A."/>
            <person name="Labutti K."/>
            <person name="Zhao Z."/>
            <person name="Chiniquy J."/>
            <person name="Barry K."/>
            <person name="Brewer H.M."/>
            <person name="Purvine S.O."/>
            <person name="Wright A.T."/>
            <person name="Boxma B."/>
            <person name="Van Alen T."/>
            <person name="Hackstein J.H."/>
            <person name="Baker S.E."/>
            <person name="Grigoriev I.V."/>
            <person name="O'Malley M.A."/>
        </authorList>
    </citation>
    <scope>NUCLEOTIDE SEQUENCE [LARGE SCALE GENOMIC DNA]</scope>
    <source>
        <strain evidence="5 6">G1</strain>
    </source>
</reference>
<protein>
    <recommendedName>
        <fullName evidence="4">RING-type domain-containing protein</fullName>
    </recommendedName>
</protein>
<evidence type="ECO:0000313" key="5">
    <source>
        <dbReference type="EMBL" id="ORY60434.1"/>
    </source>
</evidence>
<keyword evidence="1" id="KW-0479">Metal-binding</keyword>
<organism evidence="5 6">
    <name type="scientific">Neocallimastix californiae</name>
    <dbReference type="NCBI Taxonomy" id="1754190"/>
    <lineage>
        <taxon>Eukaryota</taxon>
        <taxon>Fungi</taxon>
        <taxon>Fungi incertae sedis</taxon>
        <taxon>Chytridiomycota</taxon>
        <taxon>Chytridiomycota incertae sedis</taxon>
        <taxon>Neocallimastigomycetes</taxon>
        <taxon>Neocallimastigales</taxon>
        <taxon>Neocallimastigaceae</taxon>
        <taxon>Neocallimastix</taxon>
    </lineage>
</organism>
<keyword evidence="3" id="KW-0812">Transmembrane</keyword>
<feature type="region of interest" description="Disordered" evidence="2">
    <location>
        <begin position="437"/>
        <end position="461"/>
    </location>
</feature>
<dbReference type="CDD" id="cd16448">
    <property type="entry name" value="RING-H2"/>
    <property type="match status" value="1"/>
</dbReference>
<evidence type="ECO:0000313" key="6">
    <source>
        <dbReference type="Proteomes" id="UP000193920"/>
    </source>
</evidence>
<keyword evidence="3" id="KW-1133">Transmembrane helix</keyword>
<evidence type="ECO:0000256" key="2">
    <source>
        <dbReference type="SAM" id="MobiDB-lite"/>
    </source>
</evidence>
<dbReference type="PROSITE" id="PS50089">
    <property type="entry name" value="ZF_RING_2"/>
    <property type="match status" value="1"/>
</dbReference>
<feature type="region of interest" description="Disordered" evidence="2">
    <location>
        <begin position="600"/>
        <end position="624"/>
    </location>
</feature>
<keyword evidence="1" id="KW-0863">Zinc-finger</keyword>
<dbReference type="InterPro" id="IPR001841">
    <property type="entry name" value="Znf_RING"/>
</dbReference>
<dbReference type="InterPro" id="IPR051826">
    <property type="entry name" value="E3_ubiquitin-ligase_domain"/>
</dbReference>
<dbReference type="SUPFAM" id="SSF57850">
    <property type="entry name" value="RING/U-box"/>
    <property type="match status" value="1"/>
</dbReference>
<dbReference type="Proteomes" id="UP000193920">
    <property type="component" value="Unassembled WGS sequence"/>
</dbReference>
<dbReference type="InterPro" id="IPR013083">
    <property type="entry name" value="Znf_RING/FYVE/PHD"/>
</dbReference>
<keyword evidence="3" id="KW-0472">Membrane</keyword>
<feature type="region of interest" description="Disordered" evidence="2">
    <location>
        <begin position="156"/>
        <end position="180"/>
    </location>
</feature>
<dbReference type="SMART" id="SM00184">
    <property type="entry name" value="RING"/>
    <property type="match status" value="1"/>
</dbReference>
<feature type="transmembrane region" description="Helical" evidence="3">
    <location>
        <begin position="979"/>
        <end position="1000"/>
    </location>
</feature>
<keyword evidence="6" id="KW-1185">Reference proteome</keyword>
<dbReference type="STRING" id="1754190.A0A1Y2DMP6"/>
<gene>
    <name evidence="5" type="ORF">LY90DRAFT_668639</name>
</gene>
<dbReference type="AlphaFoldDB" id="A0A1Y2DMP6"/>
<dbReference type="GO" id="GO:0008270">
    <property type="term" value="F:zinc ion binding"/>
    <property type="evidence" value="ECO:0007669"/>
    <property type="project" value="UniProtKB-KW"/>
</dbReference>
<evidence type="ECO:0000259" key="4">
    <source>
        <dbReference type="PROSITE" id="PS50089"/>
    </source>
</evidence>
<dbReference type="GO" id="GO:0061630">
    <property type="term" value="F:ubiquitin protein ligase activity"/>
    <property type="evidence" value="ECO:0007669"/>
    <property type="project" value="TreeGrafter"/>
</dbReference>
<dbReference type="Pfam" id="PF13639">
    <property type="entry name" value="zf-RING_2"/>
    <property type="match status" value="1"/>
</dbReference>
<dbReference type="GO" id="GO:0006511">
    <property type="term" value="P:ubiquitin-dependent protein catabolic process"/>
    <property type="evidence" value="ECO:0007669"/>
    <property type="project" value="TreeGrafter"/>
</dbReference>
<feature type="region of interest" description="Disordered" evidence="2">
    <location>
        <begin position="943"/>
        <end position="963"/>
    </location>
</feature>
<name>A0A1Y2DMP6_9FUNG</name>
<feature type="domain" description="RING-type" evidence="4">
    <location>
        <begin position="501"/>
        <end position="545"/>
    </location>
</feature>
<sequence length="1001" mass="113477">MELKNNINANDNNNENSNLVVNQTNKKNIIINDVGNSHSIIEINSNMIPEVIKQETTTITTTTTIKKKKRKRRRKKSVEENINISDNDSDELCDISFTSVYSTTSSISSISNDIYSTSLINNSSLEEIPLNYQSFNNVHNGHILLNDIKTSTSNDNILDNNEYPYPNNKDNKKGKRKDKDKEIDVISKNDFPKNIEQLKQKHLSFTEDNSSKQSYSSVNFLSTKINNKSKMSESNRVSISSNISIPIFNNILNSACSSVNLSTTNIFDNKVKEKDENLSFKRKSNISEVNYKYLERNIIPYNRLSLTDSNYNININDFNALNILKENQMIHPSDANSFYSLTQSSSPLIKFSSSVNKPYSKSVVQKETLKNDIKTQNPYLFNNKDINELYSMMNLNSKFNSSRNFQALSSIKNSSIKNIFINNISLEDFKDKNPVFDSDSDSDSNSNSNYNSCSDSSSYSGSNISERILDYGFIHRKGYSKPEGLKPWIEKKDFCLEKEKCSICFEDFKNEPSIPFMLICKHYFHFECIFKWCCQEDNTKCPLCREPIDKNLIFDDIIFKFDNVDEKGIGYSTLLPELEQEISTTTSTYSTLTHSLTQTTTSTTSIHNPNPNNENNYSSSLNRMAASSSTSVHSPVFSTISKSSYRIHEERPSTPLKEVFNCTNIVECNNMPSAFPNTFHIKNQNQLNTLDIFNNQSSINQNHNIYSQSHNHSCNSISSNSNSYSNGSFCVNSRANTIIPTNSNNNTNELTKKTSEGCYRLNSLERLNNNNLITNSSVNTNSCFTSSPLRQNNFDNEELSHEIISIETPYELRQPFSKSFSNTNMNENTNVNVNANANTDANITLNKSILKQHQSISDILLNDSLESTDITLNNTSSSDITQNNSYITTSDNTLYINNNNVILTIENTTHSNNNDVVHTTTPSMTTTTEETAKTPSTINIASTNINYNNNKSNSNNKSGNKDQKMKENTLKLISENKYIFIYGIPFVSFITIISIFLIYLI</sequence>
<dbReference type="PANTHER" id="PTHR22765">
    <property type="entry name" value="RING FINGER AND PROTEASE ASSOCIATED DOMAIN-CONTAINING"/>
    <property type="match status" value="1"/>
</dbReference>
<accession>A0A1Y2DMP6</accession>
<comment type="caution">
    <text evidence="5">The sequence shown here is derived from an EMBL/GenBank/DDBJ whole genome shotgun (WGS) entry which is preliminary data.</text>
</comment>
<dbReference type="Gene3D" id="3.30.40.10">
    <property type="entry name" value="Zinc/RING finger domain, C3HC4 (zinc finger)"/>
    <property type="match status" value="1"/>
</dbReference>
<evidence type="ECO:0000256" key="1">
    <source>
        <dbReference type="PROSITE-ProRule" id="PRU00175"/>
    </source>
</evidence>
<keyword evidence="1" id="KW-0862">Zinc</keyword>